<keyword evidence="3" id="KW-1185">Reference proteome</keyword>
<organism evidence="2 3">
    <name type="scientific">Enterococcus termitis</name>
    <dbReference type="NCBI Taxonomy" id="332950"/>
    <lineage>
        <taxon>Bacteria</taxon>
        <taxon>Bacillati</taxon>
        <taxon>Bacillota</taxon>
        <taxon>Bacilli</taxon>
        <taxon>Lactobacillales</taxon>
        <taxon>Enterococcaceae</taxon>
        <taxon>Enterococcus</taxon>
    </lineage>
</organism>
<dbReference type="InterPro" id="IPR049319">
    <property type="entry name" value="GBS104-like_Ig"/>
</dbReference>
<dbReference type="SUPFAM" id="SSF53300">
    <property type="entry name" value="vWA-like"/>
    <property type="match status" value="1"/>
</dbReference>
<dbReference type="InterPro" id="IPR002035">
    <property type="entry name" value="VWF_A"/>
</dbReference>
<dbReference type="RefSeq" id="WP_069664858.1">
    <property type="nucleotide sequence ID" value="NZ_JBHUJJ010000001.1"/>
</dbReference>
<dbReference type="Gene3D" id="3.40.50.410">
    <property type="entry name" value="von Willebrand factor, type A domain"/>
    <property type="match status" value="1"/>
</dbReference>
<sequence>MKKKRNIQLRLFRWLALIVSLVGTLYFTQSALLYTNAPIKAALKTELGPGGVKTIKTAKPVEGMVNQWDITVRVEGRNQFPPPATDIVLIIDTSGSMEENDRMIKAKSAAEKFVNMILHKDYVNRIALVTYNSDVTNYTFQEAGWTGQFVDYAHKNLLIDKIKELEPVYNGGTFTQAGIKSATEVMEKATGVKRNIVLISDGVPTYSYPPTAPYNQLKQMTRFDYPDGAAGYNYYETVKTIPEANFDYSKTYGNGARYRIGAFAPEYEQMPPGSKNRLMANHAHSSIAQATITKNQKMSNGEKLVSDFYTIGVDLDLTSQDDEIMTGNQTLKEIASSEDKCLAATADNLEDILSGIAGEIVGAIKSAHIVDPMGTGFSMEGGVTESQGTLDVKDILGVRTINWNIGALKNPVSNDPDEDVMYAEMTYRVSATNDVLKPKVIDANGFALTNGKTTIVYKDYNDVVQPPETFDVPKVKPIIVSLQKKLFDEVGTEVTDKSESFDFKYGNDQYTSNDNFTLYPTEVKKIVHPWKANQAYSVEEVLKEPEDYETQIEINGQVTAGTKENFKFTLTNDQYTHQQIIVTNKKIAKIKNVFLNIRQAVIDPNEGLVIPSKGYFTSTIDASGQISNIVSQSSTKDTAAEITQSLFSNYQIHLKREETKVAISDLIPEYYTFLGYIVTSTNEDLGKKHISSNSSELVDQNKVELDYQVNEEYWVTMFIKPKLGTKTNGVPEESPRPYSWSYKVNQFGK</sequence>
<dbReference type="Proteomes" id="UP000095094">
    <property type="component" value="Unassembled WGS sequence"/>
</dbReference>
<protein>
    <recommendedName>
        <fullName evidence="1">VWFA domain-containing protein</fullName>
    </recommendedName>
</protein>
<comment type="caution">
    <text evidence="2">The sequence shown here is derived from an EMBL/GenBank/DDBJ whole genome shotgun (WGS) entry which is preliminary data.</text>
</comment>
<reference evidence="3" key="1">
    <citation type="submission" date="2016-09" db="EMBL/GenBank/DDBJ databases">
        <authorList>
            <person name="Gulvik C.A."/>
        </authorList>
    </citation>
    <scope>NUCLEOTIDE SEQUENCE [LARGE SCALE GENOMIC DNA]</scope>
    <source>
        <strain evidence="3">LMG 8895</strain>
    </source>
</reference>
<dbReference type="Pfam" id="PF00092">
    <property type="entry name" value="VWA"/>
    <property type="match status" value="1"/>
</dbReference>
<evidence type="ECO:0000313" key="3">
    <source>
        <dbReference type="Proteomes" id="UP000095094"/>
    </source>
</evidence>
<dbReference type="PROSITE" id="PS50234">
    <property type="entry name" value="VWFA"/>
    <property type="match status" value="1"/>
</dbReference>
<proteinExistence type="predicted"/>
<dbReference type="EMBL" id="MIJY01000045">
    <property type="protein sequence ID" value="OEG09168.1"/>
    <property type="molecule type" value="Genomic_DNA"/>
</dbReference>
<accession>A0A1E5G8X2</accession>
<dbReference type="OrthoDB" id="2056845at2"/>
<dbReference type="InterPro" id="IPR036465">
    <property type="entry name" value="vWFA_dom_sf"/>
</dbReference>
<gene>
    <name evidence="2" type="ORF">BCR25_11395</name>
</gene>
<dbReference type="CDD" id="cd00198">
    <property type="entry name" value="vWFA"/>
    <property type="match status" value="1"/>
</dbReference>
<evidence type="ECO:0000313" key="2">
    <source>
        <dbReference type="EMBL" id="OEG09168.1"/>
    </source>
</evidence>
<feature type="domain" description="VWFA" evidence="1">
    <location>
        <begin position="86"/>
        <end position="360"/>
    </location>
</feature>
<dbReference type="AlphaFoldDB" id="A0A1E5G8X2"/>
<evidence type="ECO:0000259" key="1">
    <source>
        <dbReference type="PROSITE" id="PS50234"/>
    </source>
</evidence>
<name>A0A1E5G8X2_9ENTE</name>
<dbReference type="Pfam" id="PF21426">
    <property type="entry name" value="GBS104-like_Ig"/>
    <property type="match status" value="1"/>
</dbReference>
<dbReference type="SMART" id="SM00327">
    <property type="entry name" value="VWA"/>
    <property type="match status" value="1"/>
</dbReference>